<feature type="domain" description="Glycosyltransferase subfamily 4-like N-terminal" evidence="4">
    <location>
        <begin position="44"/>
        <end position="219"/>
    </location>
</feature>
<evidence type="ECO:0000256" key="2">
    <source>
        <dbReference type="ARBA" id="ARBA00022679"/>
    </source>
</evidence>
<reference evidence="5" key="1">
    <citation type="submission" date="2005-02" db="EMBL/GenBank/DDBJ databases">
        <title>Comparison of the gene clusters for the biosynthesis of aminoglycoside antibiotics gentamicin (Micromonospora echinospora DSM 43036), fortimicin (Micromonospora olivasterospora DSM 43868), kanamycin (Streptomyces kanamyceticus DSM 40500) and istamycin (Streptomyces tenjimariensis ATCC 31603).</title>
        <authorList>
            <person name="Aboshanab K.M."/>
            <person name="Schmidt-Beissner H."/>
            <person name="Wehmeier U.F."/>
            <person name="Welzel K."/>
            <person name="Vente A."/>
            <person name="Piepersberg W."/>
        </authorList>
    </citation>
    <scope>NUCLEOTIDE SEQUENCE</scope>
    <source>
        <strain evidence="5">ATCC 31603</strain>
    </source>
</reference>
<dbReference type="InterPro" id="IPR028098">
    <property type="entry name" value="Glyco_trans_4-like_N"/>
</dbReference>
<dbReference type="SUPFAM" id="SSF53756">
    <property type="entry name" value="UDP-Glycosyltransferase/glycogen phosphorylase"/>
    <property type="match status" value="1"/>
</dbReference>
<dbReference type="GO" id="GO:1901137">
    <property type="term" value="P:carbohydrate derivative biosynthetic process"/>
    <property type="evidence" value="ECO:0007669"/>
    <property type="project" value="UniProtKB-ARBA"/>
</dbReference>
<feature type="domain" description="Glycosyl transferase family 1" evidence="3">
    <location>
        <begin position="239"/>
        <end position="402"/>
    </location>
</feature>
<dbReference type="SMR" id="Q2UZC5"/>
<dbReference type="AlphaFoldDB" id="Q2UZC5"/>
<dbReference type="PANTHER" id="PTHR45947">
    <property type="entry name" value="SULFOQUINOVOSYL TRANSFERASE SQD2"/>
    <property type="match status" value="1"/>
</dbReference>
<accession>Q2UZC5</accession>
<dbReference type="Pfam" id="PF13579">
    <property type="entry name" value="Glyco_trans_4_4"/>
    <property type="match status" value="1"/>
</dbReference>
<evidence type="ECO:0000259" key="4">
    <source>
        <dbReference type="Pfam" id="PF13579"/>
    </source>
</evidence>
<dbReference type="Pfam" id="PF00534">
    <property type="entry name" value="Glycos_transf_1"/>
    <property type="match status" value="1"/>
</dbReference>
<evidence type="ECO:0000313" key="5">
    <source>
        <dbReference type="EMBL" id="CAI59979.1"/>
    </source>
</evidence>
<keyword evidence="2 5" id="KW-0808">Transferase</keyword>
<protein>
    <submittedName>
        <fullName evidence="5">Putative NDP-D-glucosaminyltransferase</fullName>
    </submittedName>
</protein>
<dbReference type="GO" id="GO:0016757">
    <property type="term" value="F:glycosyltransferase activity"/>
    <property type="evidence" value="ECO:0007669"/>
    <property type="project" value="UniProtKB-KW"/>
</dbReference>
<keyword evidence="1" id="KW-0328">Glycosyltransferase</keyword>
<name>Q2UZC5_9ACTN</name>
<evidence type="ECO:0000259" key="3">
    <source>
        <dbReference type="Pfam" id="PF00534"/>
    </source>
</evidence>
<dbReference type="CDD" id="cd03819">
    <property type="entry name" value="GT4_WavL-like"/>
    <property type="match status" value="1"/>
</dbReference>
<dbReference type="InterPro" id="IPR050194">
    <property type="entry name" value="Glycosyltransferase_grp1"/>
</dbReference>
<evidence type="ECO:0000256" key="1">
    <source>
        <dbReference type="ARBA" id="ARBA00022676"/>
    </source>
</evidence>
<proteinExistence type="predicted"/>
<gene>
    <name evidence="5" type="primary">istM</name>
</gene>
<dbReference type="CAZy" id="GT4">
    <property type="family name" value="Glycosyltransferase Family 4"/>
</dbReference>
<sequence>MSTDVSTDPSSPSNRPPHILRLTPHLYWPQLAGRSWPVRFDAIGGMQSQIYRLTRQLDERGVRQTVLTLRLPGAPRRWPISGRTEVRGVRIPVLPLRSRIRGMVDLNLAWALGVAADLVRRRERPDILHVHCSGVIIPPLLGWLLTRLLRVPLVLTVHCSIIVTYHPMNRLDGMLQPLARWIECRAIRASARTITLTPRTIPLLTRRTGVPKERFAVLPDVIDADAFAARATPEAVRDARAAWGLPEGRPVVGYVGRIAREKGWPIILDIAEELRDTDVHWLICGDGNERDLFERAVRERGLTGRVTVTGYVPNEDVPAAMGAMDLLLMAPLHEEFGSVMLEAMACGLPIVAVGVGGVADVLEHGELGRLVPERTPAAFAKGIRESLAEPEWRAATAERAAKTVRARYDLGQVAARTAEVYEEVVRARRRG</sequence>
<dbReference type="InterPro" id="IPR001296">
    <property type="entry name" value="Glyco_trans_1"/>
</dbReference>
<dbReference type="PANTHER" id="PTHR45947:SF3">
    <property type="entry name" value="SULFOQUINOVOSYL TRANSFERASE SQD2"/>
    <property type="match status" value="1"/>
</dbReference>
<dbReference type="EMBL" id="AJ845083">
    <property type="protein sequence ID" value="CAI59979.1"/>
    <property type="molecule type" value="Genomic_DNA"/>
</dbReference>
<organism evidence="5">
    <name type="scientific">Streptomyces tenjimariensis</name>
    <dbReference type="NCBI Taxonomy" id="29308"/>
    <lineage>
        <taxon>Bacteria</taxon>
        <taxon>Bacillati</taxon>
        <taxon>Actinomycetota</taxon>
        <taxon>Actinomycetes</taxon>
        <taxon>Kitasatosporales</taxon>
        <taxon>Streptomycetaceae</taxon>
        <taxon>Streptomyces</taxon>
    </lineage>
</organism>
<dbReference type="Gene3D" id="3.40.50.2000">
    <property type="entry name" value="Glycogen Phosphorylase B"/>
    <property type="match status" value="2"/>
</dbReference>